<dbReference type="EMBL" id="RQGH01000009">
    <property type="protein sequence ID" value="TGL74007.1"/>
    <property type="molecule type" value="Genomic_DNA"/>
</dbReference>
<evidence type="ECO:0000256" key="4">
    <source>
        <dbReference type="ARBA" id="ARBA00022806"/>
    </source>
</evidence>
<evidence type="ECO:0000256" key="6">
    <source>
        <dbReference type="ARBA" id="ARBA00023235"/>
    </source>
</evidence>
<dbReference type="EC" id="5.6.2.4" evidence="8"/>
<dbReference type="Gene3D" id="1.10.10.160">
    <property type="match status" value="1"/>
</dbReference>
<feature type="binding site" evidence="10">
    <location>
        <begin position="24"/>
        <end position="31"/>
    </location>
    <ligand>
        <name>ATP</name>
        <dbReference type="ChEBI" id="CHEBI:30616"/>
    </ligand>
</feature>
<keyword evidence="14" id="KW-1185">Reference proteome</keyword>
<dbReference type="RefSeq" id="WP_135640825.1">
    <property type="nucleotide sequence ID" value="NZ_RQGH01000009.1"/>
</dbReference>
<evidence type="ECO:0000256" key="7">
    <source>
        <dbReference type="ARBA" id="ARBA00034617"/>
    </source>
</evidence>
<evidence type="ECO:0000256" key="8">
    <source>
        <dbReference type="ARBA" id="ARBA00034808"/>
    </source>
</evidence>
<comment type="catalytic activity">
    <reaction evidence="9">
        <text>ATP + H2O = ADP + phosphate + H(+)</text>
        <dbReference type="Rhea" id="RHEA:13065"/>
        <dbReference type="ChEBI" id="CHEBI:15377"/>
        <dbReference type="ChEBI" id="CHEBI:15378"/>
        <dbReference type="ChEBI" id="CHEBI:30616"/>
        <dbReference type="ChEBI" id="CHEBI:43474"/>
        <dbReference type="ChEBI" id="CHEBI:456216"/>
        <dbReference type="EC" id="5.6.2.4"/>
    </reaction>
</comment>
<dbReference type="Pfam" id="PF13361">
    <property type="entry name" value="UvrD_C"/>
    <property type="match status" value="2"/>
</dbReference>
<evidence type="ECO:0000256" key="10">
    <source>
        <dbReference type="PROSITE-ProRule" id="PRU00560"/>
    </source>
</evidence>
<evidence type="ECO:0000259" key="11">
    <source>
        <dbReference type="PROSITE" id="PS51198"/>
    </source>
</evidence>
<dbReference type="GO" id="GO:0005524">
    <property type="term" value="F:ATP binding"/>
    <property type="evidence" value="ECO:0007669"/>
    <property type="project" value="UniProtKB-UniRule"/>
</dbReference>
<comment type="catalytic activity">
    <reaction evidence="7">
        <text>Couples ATP hydrolysis with the unwinding of duplex DNA by translocating in the 3'-5' direction.</text>
        <dbReference type="EC" id="5.6.2.4"/>
    </reaction>
</comment>
<dbReference type="InterPro" id="IPR014016">
    <property type="entry name" value="UvrD-like_ATP-bd"/>
</dbReference>
<accession>A0A4Z1A6R2</accession>
<reference evidence="13" key="1">
    <citation type="journal article" date="2019" name="PLoS Negl. Trop. Dis.">
        <title>Revisiting the worldwide diversity of Leptospira species in the environment.</title>
        <authorList>
            <person name="Vincent A.T."/>
            <person name="Schiettekatte O."/>
            <person name="Bourhy P."/>
            <person name="Veyrier F.J."/>
            <person name="Picardeau M."/>
        </authorList>
    </citation>
    <scope>NUCLEOTIDE SEQUENCE [LARGE SCALE GENOMIC DNA]</scope>
    <source>
        <strain evidence="13">201702451</strain>
    </source>
</reference>
<dbReference type="PANTHER" id="PTHR11070:SF3">
    <property type="entry name" value="DNA 3'-5' HELICASE"/>
    <property type="match status" value="1"/>
</dbReference>
<dbReference type="CDD" id="cd17932">
    <property type="entry name" value="DEXQc_UvrD"/>
    <property type="match status" value="1"/>
</dbReference>
<evidence type="ECO:0000313" key="13">
    <source>
        <dbReference type="EMBL" id="TGL74007.1"/>
    </source>
</evidence>
<evidence type="ECO:0000256" key="2">
    <source>
        <dbReference type="ARBA" id="ARBA00022741"/>
    </source>
</evidence>
<proteinExistence type="inferred from homology"/>
<dbReference type="Gene3D" id="3.40.50.300">
    <property type="entry name" value="P-loop containing nucleotide triphosphate hydrolases"/>
    <property type="match status" value="2"/>
</dbReference>
<keyword evidence="5 10" id="KW-0067">ATP-binding</keyword>
<dbReference type="AlphaFoldDB" id="A0A4Z1A6R2"/>
<keyword evidence="4 10" id="KW-0347">Helicase</keyword>
<dbReference type="PANTHER" id="PTHR11070">
    <property type="entry name" value="UVRD / RECB / PCRA DNA HELICASE FAMILY MEMBER"/>
    <property type="match status" value="1"/>
</dbReference>
<dbReference type="PROSITE" id="PS51198">
    <property type="entry name" value="UVRD_HELICASE_ATP_BIND"/>
    <property type="match status" value="1"/>
</dbReference>
<keyword evidence="6" id="KW-0413">Isomerase</keyword>
<dbReference type="PROSITE" id="PS51217">
    <property type="entry name" value="UVRD_HELICASE_CTER"/>
    <property type="match status" value="1"/>
</dbReference>
<keyword evidence="3 10" id="KW-0378">Hydrolase</keyword>
<evidence type="ECO:0000256" key="5">
    <source>
        <dbReference type="ARBA" id="ARBA00022840"/>
    </source>
</evidence>
<gene>
    <name evidence="13" type="ORF">EHQ62_03325</name>
</gene>
<comment type="similarity">
    <text evidence="1">Belongs to the helicase family. UvrD subfamily.</text>
</comment>
<dbReference type="GO" id="GO:0003677">
    <property type="term" value="F:DNA binding"/>
    <property type="evidence" value="ECO:0007669"/>
    <property type="project" value="InterPro"/>
</dbReference>
<evidence type="ECO:0000256" key="1">
    <source>
        <dbReference type="ARBA" id="ARBA00009922"/>
    </source>
</evidence>
<evidence type="ECO:0000313" key="14">
    <source>
        <dbReference type="Proteomes" id="UP000297567"/>
    </source>
</evidence>
<dbReference type="InterPro" id="IPR013986">
    <property type="entry name" value="DExx_box_DNA_helicase_dom_sf"/>
</dbReference>
<comment type="caution">
    <text evidence="13">The sequence shown here is derived from an EMBL/GenBank/DDBJ whole genome shotgun (WGS) entry which is preliminary data.</text>
</comment>
<name>A0A4Z1A6R2_9LEPT</name>
<evidence type="ECO:0000256" key="9">
    <source>
        <dbReference type="ARBA" id="ARBA00048988"/>
    </source>
</evidence>
<dbReference type="InterPro" id="IPR027417">
    <property type="entry name" value="P-loop_NTPase"/>
</dbReference>
<dbReference type="GO" id="GO:0005829">
    <property type="term" value="C:cytosol"/>
    <property type="evidence" value="ECO:0007669"/>
    <property type="project" value="TreeGrafter"/>
</dbReference>
<dbReference type="GO" id="GO:0043138">
    <property type="term" value="F:3'-5' DNA helicase activity"/>
    <property type="evidence" value="ECO:0007669"/>
    <property type="project" value="UniProtKB-EC"/>
</dbReference>
<feature type="domain" description="UvrD-like helicase ATP-binding" evidence="11">
    <location>
        <begin position="3"/>
        <end position="287"/>
    </location>
</feature>
<evidence type="ECO:0000259" key="12">
    <source>
        <dbReference type="PROSITE" id="PS51217"/>
    </source>
</evidence>
<sequence>MTKDLNDAQKEVVLTKDGPILVVAGAGTGKTNTLVHKLAHLVKTGTNPESILLLTFTRRAAKEMLGRASGILDQRMMSVKGGTFHSFCQLFLRRYGHSASVFPNFTILDEEDRNDFVGMARDQVVTPNTKLRFPKKETLAEIFSTSFNLQLSLEKLIQKEYPMFLGQTKEIQEIKTKFIESKRKHNALDFDDLLDVTRMILMSDENIREKMASIYQYILVDEYQDTNRIQAHIACLLASKHQNILVVGDDAQCIYGFRGANVRNMLDFPKIFPNTKIIQLTENYRSVQPILNVANAVLENSQENYKKNLFSKKTNSIDKPFLVKLENLEEEADYISSLFLDLNENGNSFSEMAALFRAGYSSHLLEMQLTAKKIPYRKYGGKRFLDLAHVKDTIAYLKVIENPKDILSWNRILLLEDHIGKKYANLFYKQLETNQFDLETDPQFFLGIPEATKLSFLRLLECLQGCRLGNQTSGQILEHILTHYLPILTSHYDDAEKRKPDLDALLYLSQKETNLTEFLSQLILNPVEGKEIGSDDDRESEFVTLSTIHSAKGLEWKFVVNMQIVEGVLPNHRIKTVEELEEERRLFYVAITRAKQSLYFTYPLVNEKNRYTSVSRFISDLPNEGELLTKISFTQNQNVSKEENVRKNDGGNDPFQSIQNYFLN</sequence>
<dbReference type="Gene3D" id="1.10.486.10">
    <property type="entry name" value="PCRA, domain 4"/>
    <property type="match status" value="1"/>
</dbReference>
<dbReference type="Proteomes" id="UP000297567">
    <property type="component" value="Unassembled WGS sequence"/>
</dbReference>
<dbReference type="InterPro" id="IPR014017">
    <property type="entry name" value="DNA_helicase_UvrD-like_C"/>
</dbReference>
<organism evidence="13 14">
    <name type="scientific">Leptospira jelokensis</name>
    <dbReference type="NCBI Taxonomy" id="2484931"/>
    <lineage>
        <taxon>Bacteria</taxon>
        <taxon>Pseudomonadati</taxon>
        <taxon>Spirochaetota</taxon>
        <taxon>Spirochaetia</taxon>
        <taxon>Leptospirales</taxon>
        <taxon>Leptospiraceae</taxon>
        <taxon>Leptospira</taxon>
    </lineage>
</organism>
<dbReference type="GO" id="GO:0000725">
    <property type="term" value="P:recombinational repair"/>
    <property type="evidence" value="ECO:0007669"/>
    <property type="project" value="TreeGrafter"/>
</dbReference>
<protein>
    <recommendedName>
        <fullName evidence="8">DNA 3'-5' helicase</fullName>
        <ecNumber evidence="8">5.6.2.4</ecNumber>
    </recommendedName>
</protein>
<feature type="domain" description="UvrD-like helicase C-terminal" evidence="12">
    <location>
        <begin position="288"/>
        <end position="553"/>
    </location>
</feature>
<evidence type="ECO:0000256" key="3">
    <source>
        <dbReference type="ARBA" id="ARBA00022801"/>
    </source>
</evidence>
<dbReference type="InterPro" id="IPR000212">
    <property type="entry name" value="DNA_helicase_UvrD/REP"/>
</dbReference>
<dbReference type="SUPFAM" id="SSF52540">
    <property type="entry name" value="P-loop containing nucleoside triphosphate hydrolases"/>
    <property type="match status" value="1"/>
</dbReference>
<dbReference type="GO" id="GO:0016887">
    <property type="term" value="F:ATP hydrolysis activity"/>
    <property type="evidence" value="ECO:0007669"/>
    <property type="project" value="RHEA"/>
</dbReference>
<dbReference type="Pfam" id="PF00580">
    <property type="entry name" value="UvrD-helicase"/>
    <property type="match status" value="1"/>
</dbReference>
<keyword evidence="2 10" id="KW-0547">Nucleotide-binding</keyword>